<dbReference type="AlphaFoldDB" id="A0AAW1VXK7"/>
<comment type="caution">
    <text evidence="1">The sequence shown here is derived from an EMBL/GenBank/DDBJ whole genome shotgun (WGS) entry which is preliminary data.</text>
</comment>
<protein>
    <submittedName>
        <fullName evidence="1">Uncharacterized protein</fullName>
    </submittedName>
</protein>
<evidence type="ECO:0000313" key="1">
    <source>
        <dbReference type="EMBL" id="KAK9911787.1"/>
    </source>
</evidence>
<proteinExistence type="predicted"/>
<dbReference type="EMBL" id="JBEDUW010000007">
    <property type="protein sequence ID" value="KAK9911787.1"/>
    <property type="molecule type" value="Genomic_DNA"/>
</dbReference>
<keyword evidence="2" id="KW-1185">Reference proteome</keyword>
<gene>
    <name evidence="1" type="ORF">M0R45_035677</name>
</gene>
<name>A0AAW1VXK7_RUBAR</name>
<sequence>MSVGLQKESSLELFRWVWFSLKGLVLAFTNEAVLSARLVLDALRELGNGATDMCEPQIGTQVSSLSRYRTFSFALKAAKTVSKKDCSHGEEHGVS</sequence>
<reference evidence="1 2" key="1">
    <citation type="journal article" date="2023" name="G3 (Bethesda)">
        <title>A chromosome-length genome assembly and annotation of blackberry (Rubus argutus, cv. 'Hillquist').</title>
        <authorList>
            <person name="Bruna T."/>
            <person name="Aryal R."/>
            <person name="Dudchenko O."/>
            <person name="Sargent D.J."/>
            <person name="Mead D."/>
            <person name="Buti M."/>
            <person name="Cavallini A."/>
            <person name="Hytonen T."/>
            <person name="Andres J."/>
            <person name="Pham M."/>
            <person name="Weisz D."/>
            <person name="Mascagni F."/>
            <person name="Usai G."/>
            <person name="Natali L."/>
            <person name="Bassil N."/>
            <person name="Fernandez G.E."/>
            <person name="Lomsadze A."/>
            <person name="Armour M."/>
            <person name="Olukolu B."/>
            <person name="Poorten T."/>
            <person name="Britton C."/>
            <person name="Davik J."/>
            <person name="Ashrafi H."/>
            <person name="Aiden E.L."/>
            <person name="Borodovsky M."/>
            <person name="Worthington M."/>
        </authorList>
    </citation>
    <scope>NUCLEOTIDE SEQUENCE [LARGE SCALE GENOMIC DNA]</scope>
    <source>
        <strain evidence="1">PI 553951</strain>
    </source>
</reference>
<dbReference type="Proteomes" id="UP001457282">
    <property type="component" value="Unassembled WGS sequence"/>
</dbReference>
<evidence type="ECO:0000313" key="2">
    <source>
        <dbReference type="Proteomes" id="UP001457282"/>
    </source>
</evidence>
<organism evidence="1 2">
    <name type="scientific">Rubus argutus</name>
    <name type="common">Southern blackberry</name>
    <dbReference type="NCBI Taxonomy" id="59490"/>
    <lineage>
        <taxon>Eukaryota</taxon>
        <taxon>Viridiplantae</taxon>
        <taxon>Streptophyta</taxon>
        <taxon>Embryophyta</taxon>
        <taxon>Tracheophyta</taxon>
        <taxon>Spermatophyta</taxon>
        <taxon>Magnoliopsida</taxon>
        <taxon>eudicotyledons</taxon>
        <taxon>Gunneridae</taxon>
        <taxon>Pentapetalae</taxon>
        <taxon>rosids</taxon>
        <taxon>fabids</taxon>
        <taxon>Rosales</taxon>
        <taxon>Rosaceae</taxon>
        <taxon>Rosoideae</taxon>
        <taxon>Rosoideae incertae sedis</taxon>
        <taxon>Rubus</taxon>
    </lineage>
</organism>
<accession>A0AAW1VXK7</accession>